<organism evidence="2 3">
    <name type="scientific">Pararhizobium capsulatum DSM 1112</name>
    <dbReference type="NCBI Taxonomy" id="1121113"/>
    <lineage>
        <taxon>Bacteria</taxon>
        <taxon>Pseudomonadati</taxon>
        <taxon>Pseudomonadota</taxon>
        <taxon>Alphaproteobacteria</taxon>
        <taxon>Hyphomicrobiales</taxon>
        <taxon>Rhizobiaceae</taxon>
        <taxon>Rhizobium/Agrobacterium group</taxon>
        <taxon>Pararhizobium</taxon>
    </lineage>
</organism>
<proteinExistence type="predicted"/>
<gene>
    <name evidence="2" type="ORF">QO002_001559</name>
</gene>
<dbReference type="RefSeq" id="WP_307228311.1">
    <property type="nucleotide sequence ID" value="NZ_JAUSVF010000001.1"/>
</dbReference>
<dbReference type="Proteomes" id="UP001230207">
    <property type="component" value="Unassembled WGS sequence"/>
</dbReference>
<evidence type="ECO:0000313" key="3">
    <source>
        <dbReference type="Proteomes" id="UP001230207"/>
    </source>
</evidence>
<name>A0ABU0BME9_9HYPH</name>
<evidence type="ECO:0000313" key="2">
    <source>
        <dbReference type="EMBL" id="MDQ0319421.1"/>
    </source>
</evidence>
<keyword evidence="3" id="KW-1185">Reference proteome</keyword>
<comment type="caution">
    <text evidence="2">The sequence shown here is derived from an EMBL/GenBank/DDBJ whole genome shotgun (WGS) entry which is preliminary data.</text>
</comment>
<feature type="region of interest" description="Disordered" evidence="1">
    <location>
        <begin position="1"/>
        <end position="41"/>
    </location>
</feature>
<feature type="compositionally biased region" description="Polar residues" evidence="1">
    <location>
        <begin position="1"/>
        <end position="19"/>
    </location>
</feature>
<dbReference type="Gene3D" id="3.90.70.10">
    <property type="entry name" value="Cysteine proteinases"/>
    <property type="match status" value="1"/>
</dbReference>
<protein>
    <submittedName>
        <fullName evidence="2">Uncharacterized protein</fullName>
    </submittedName>
</protein>
<accession>A0ABU0BME9</accession>
<reference evidence="2 3" key="1">
    <citation type="submission" date="2023-07" db="EMBL/GenBank/DDBJ databases">
        <title>Genomic Encyclopedia of Type Strains, Phase IV (KMG-IV): sequencing the most valuable type-strain genomes for metagenomic binning, comparative biology and taxonomic classification.</title>
        <authorList>
            <person name="Goeker M."/>
        </authorList>
    </citation>
    <scope>NUCLEOTIDE SEQUENCE [LARGE SCALE GENOMIC DNA]</scope>
    <source>
        <strain evidence="2 3">DSM 1112</strain>
    </source>
</reference>
<sequence length="141" mass="15479">MAKSTQGNSGDNGNDTSSDPGVAGDAATENQPEIQPKTPRIDIANDKVVYFGNRAYLGRRPNGPGGRMLDILPDLPDIRDRIYQPNLQRLPQQKAYRISFSVRDQGKINSCVGHALAHVIDVLRHENDEDLSPERASATML</sequence>
<dbReference type="EMBL" id="JAUSVF010000001">
    <property type="protein sequence ID" value="MDQ0319421.1"/>
    <property type="molecule type" value="Genomic_DNA"/>
</dbReference>
<evidence type="ECO:0000256" key="1">
    <source>
        <dbReference type="SAM" id="MobiDB-lite"/>
    </source>
</evidence>